<gene>
    <name evidence="1" type="ORF">FFL01_22750</name>
</gene>
<dbReference type="SUPFAM" id="SSF50494">
    <property type="entry name" value="Trypsin-like serine proteases"/>
    <property type="match status" value="1"/>
</dbReference>
<sequence length="237" mass="24614">MDFSNEYNNVQNSVIRVISIINQGGINQQIVSAGSGVLIDNGKRVLTCSHCIVANTITVGVLSGQNNGQIGTVIFNDVNLDIAIVEFQQTLGPGVVLGNSNNTQIGQEAFVVGFPSHTTNITALGAHIAGFEPNNGIELIKIDASVNHGNSGGPLFNSAGELIGIVNSKFGNLSSFLNQIQQANTGGISMAIGGIDPVQVLQQLIAEMKKNLNLGMGSAVPLRAIGNVTNIIGDLLV</sequence>
<reference evidence="1 2" key="1">
    <citation type="submission" date="2019-06" db="EMBL/GenBank/DDBJ databases">
        <title>Whole genome shotgun sequence of Flavobacterium flevense NBRC 14960.</title>
        <authorList>
            <person name="Hosoyama A."/>
            <person name="Uohara A."/>
            <person name="Ohji S."/>
            <person name="Ichikawa N."/>
        </authorList>
    </citation>
    <scope>NUCLEOTIDE SEQUENCE [LARGE SCALE GENOMIC DNA]</scope>
    <source>
        <strain evidence="1 2">NBRC 14960</strain>
    </source>
</reference>
<dbReference type="PRINTS" id="PR00834">
    <property type="entry name" value="PROTEASES2C"/>
</dbReference>
<comment type="caution">
    <text evidence="1">The sequence shown here is derived from an EMBL/GenBank/DDBJ whole genome shotgun (WGS) entry which is preliminary data.</text>
</comment>
<dbReference type="Pfam" id="PF13365">
    <property type="entry name" value="Trypsin_2"/>
    <property type="match status" value="1"/>
</dbReference>
<dbReference type="EMBL" id="BJNP01000024">
    <property type="protein sequence ID" value="GEC72736.1"/>
    <property type="molecule type" value="Genomic_DNA"/>
</dbReference>
<dbReference type="RefSeq" id="WP_073245432.1">
    <property type="nucleotide sequence ID" value="NZ_BJNP01000024.1"/>
</dbReference>
<organism evidence="1 2">
    <name type="scientific">Flavobacterium flevense</name>
    <dbReference type="NCBI Taxonomy" id="983"/>
    <lineage>
        <taxon>Bacteria</taxon>
        <taxon>Pseudomonadati</taxon>
        <taxon>Bacteroidota</taxon>
        <taxon>Flavobacteriia</taxon>
        <taxon>Flavobacteriales</taxon>
        <taxon>Flavobacteriaceae</taxon>
        <taxon>Flavobacterium</taxon>
    </lineage>
</organism>
<dbReference type="InterPro" id="IPR001940">
    <property type="entry name" value="Peptidase_S1C"/>
</dbReference>
<dbReference type="STRING" id="983.SAMN05443543_10716"/>
<proteinExistence type="predicted"/>
<dbReference type="Proteomes" id="UP000316775">
    <property type="component" value="Unassembled WGS sequence"/>
</dbReference>
<evidence type="ECO:0000313" key="1">
    <source>
        <dbReference type="EMBL" id="GEC72736.1"/>
    </source>
</evidence>
<dbReference type="GO" id="GO:0004252">
    <property type="term" value="F:serine-type endopeptidase activity"/>
    <property type="evidence" value="ECO:0007669"/>
    <property type="project" value="InterPro"/>
</dbReference>
<dbReference type="PANTHER" id="PTHR43019:SF23">
    <property type="entry name" value="PROTEASE DO-LIKE 5, CHLOROPLASTIC"/>
    <property type="match status" value="1"/>
</dbReference>
<evidence type="ECO:0008006" key="3">
    <source>
        <dbReference type="Google" id="ProtNLM"/>
    </source>
</evidence>
<accession>A0A4Y4AX98</accession>
<evidence type="ECO:0000313" key="2">
    <source>
        <dbReference type="Proteomes" id="UP000316775"/>
    </source>
</evidence>
<dbReference type="InterPro" id="IPR043504">
    <property type="entry name" value="Peptidase_S1_PA_chymotrypsin"/>
</dbReference>
<keyword evidence="2" id="KW-1185">Reference proteome</keyword>
<dbReference type="OrthoDB" id="9758917at2"/>
<protein>
    <recommendedName>
        <fullName evidence="3">Serine protease</fullName>
    </recommendedName>
</protein>
<dbReference type="Gene3D" id="2.40.10.10">
    <property type="entry name" value="Trypsin-like serine proteases"/>
    <property type="match status" value="2"/>
</dbReference>
<dbReference type="GO" id="GO:0006508">
    <property type="term" value="P:proteolysis"/>
    <property type="evidence" value="ECO:0007669"/>
    <property type="project" value="InterPro"/>
</dbReference>
<dbReference type="InterPro" id="IPR009003">
    <property type="entry name" value="Peptidase_S1_PA"/>
</dbReference>
<dbReference type="PANTHER" id="PTHR43019">
    <property type="entry name" value="SERINE ENDOPROTEASE DEGS"/>
    <property type="match status" value="1"/>
</dbReference>
<dbReference type="AlphaFoldDB" id="A0A4Y4AX98"/>
<name>A0A4Y4AX98_9FLAO</name>